<gene>
    <name evidence="2" type="ORF">CYNAS_LOCUS17755</name>
</gene>
<sequence length="1347" mass="152178">MVPQNAKAESDEDINGAVVTTRARASAEYSRDEQIVQGFYFEGTSRLSAQMFKKWRLFGVIVIGDVQARRARLSLAPSTSSEPAALLSTLSQAAADEEVGPSQIVAEETADLSDVAPNETVALGEGGVRNVVELDYRDKLLFFACYTVLHGTSTAELRRLMMLIEVATGKAANIGVADIRKFVDNLESDLRSRSYTFCSSCFQTLVNKHALCDNSRCELYRIHPKRSKSSRRPSLSLLDIRPQLETVIATHLSLLINLHRRLHESHFDCGTRSDAIDFPLFKKNMESSEEFSRRRITLQLSIATDGFTPARLSRQELWPLYVRIDDLPSKIGNMYLNIILAGVLWTTKTPHEELWEGLWTHMVTELAVVNCNELLQIRDVTGDLWTVSLRLTHAVVDYKGLQDIFGIPRWFSRYGCHKCLFPGNCIGRKLNWYCSEPLRFAKRTSANILEDAECGRNGLRGKTSAMRLFTPAHCCADALHVISEGVTHDRLRDLLFRASKVDEMKLKSETVGELNRALMNITNYTYSSRFILCNEDLPCMTGAEVDAFANVVFPLVGALAMCPSALSSASLVGYWFCVKELQALEDLTTVKIRVIQSVALHVKQIWSCLSQDIFTIKTHNFFDHCIVDEIEQHGSPYLWSAAPFEAIHRVLQIPHNQFVTNSDARILTRFVTIKKLVRLLERAVEKNRSENFAKLLRDMQNEEERFPLQVQLGAGYYIPQHSEVREDNLCEEHRAIFQRHHRGLRDVKIYSRLVVSGKVLSSKVYWQRTTDTDASSLYLRVSCGNNMDKVYMLTFLFTVFLRISRGEEEQQTLMAYKKAKSLKRVQSQVKMKTVKMKTKRGATPKREESPLFMCEPKKEVLDDVEEIEIEKPRSDSSDSSELGLERVYATLEPVQALHTSTVHSPDVTEHGSAQQIGWSSSSEPGTSQQVPWSNEPGIERAPVGSAPPSQQPTLQSDALDVMRTCLSREIGSTEFSTPLYAMVARGTPLSSVTLQETLHHCRQVTQFDLQDLSRLVQSAERSRHGISLFDNIETTRLLVENAISNRVLVNLLLTKNRDLESQIHVLRQICNKLTSGISESSSTISFSPDNLKKQHIIKRSSPFKELNLNELLAGYTAPSRVKHKTSLVINDFSRVIFRQVCGPDPSDIWNFAHRTSNVSRKPDLQDLPESIVITLNDFVLDALSLGNEDLEGYRLNSIRSLRTSYWISLGTSDEEREKKFNYLLEQKTFYCGQIRTCIAEALNNMLYKLLLFALLVSVYGGGPNQPKRFDVAPSSDAGPLSIGSNGPRPRPQLRPQPHSGRGHVHPGPQCPIRNPSYEAWYSKFKRRGWDFSSDQGDILLEKVRSLP</sequence>
<proteinExistence type="predicted"/>
<evidence type="ECO:0000313" key="3">
    <source>
        <dbReference type="Proteomes" id="UP001176961"/>
    </source>
</evidence>
<feature type="region of interest" description="Disordered" evidence="1">
    <location>
        <begin position="900"/>
        <end position="954"/>
    </location>
</feature>
<protein>
    <submittedName>
        <fullName evidence="2">Uncharacterized protein</fullName>
    </submittedName>
</protein>
<reference evidence="2" key="1">
    <citation type="submission" date="2023-07" db="EMBL/GenBank/DDBJ databases">
        <authorList>
            <consortium name="CYATHOMIX"/>
        </authorList>
    </citation>
    <scope>NUCLEOTIDE SEQUENCE</scope>
    <source>
        <strain evidence="2">N/A</strain>
    </source>
</reference>
<organism evidence="2 3">
    <name type="scientific">Cylicocyclus nassatus</name>
    <name type="common">Nematode worm</name>
    <dbReference type="NCBI Taxonomy" id="53992"/>
    <lineage>
        <taxon>Eukaryota</taxon>
        <taxon>Metazoa</taxon>
        <taxon>Ecdysozoa</taxon>
        <taxon>Nematoda</taxon>
        <taxon>Chromadorea</taxon>
        <taxon>Rhabditida</taxon>
        <taxon>Rhabditina</taxon>
        <taxon>Rhabditomorpha</taxon>
        <taxon>Strongyloidea</taxon>
        <taxon>Strongylidae</taxon>
        <taxon>Cylicocyclus</taxon>
    </lineage>
</organism>
<keyword evidence="3" id="KW-1185">Reference proteome</keyword>
<dbReference type="Proteomes" id="UP001176961">
    <property type="component" value="Unassembled WGS sequence"/>
</dbReference>
<evidence type="ECO:0000313" key="2">
    <source>
        <dbReference type="EMBL" id="CAJ0605772.1"/>
    </source>
</evidence>
<name>A0AA36H8S3_CYLNA</name>
<comment type="caution">
    <text evidence="2">The sequence shown here is derived from an EMBL/GenBank/DDBJ whole genome shotgun (WGS) entry which is preliminary data.</text>
</comment>
<dbReference type="EMBL" id="CATQJL010000316">
    <property type="protein sequence ID" value="CAJ0605772.1"/>
    <property type="molecule type" value="Genomic_DNA"/>
</dbReference>
<evidence type="ECO:0000256" key="1">
    <source>
        <dbReference type="SAM" id="MobiDB-lite"/>
    </source>
</evidence>
<feature type="compositionally biased region" description="Polar residues" evidence="1">
    <location>
        <begin position="911"/>
        <end position="932"/>
    </location>
</feature>
<feature type="region of interest" description="Disordered" evidence="1">
    <location>
        <begin position="1269"/>
        <end position="1312"/>
    </location>
</feature>
<accession>A0AA36H8S3</accession>